<dbReference type="Pfam" id="PF08448">
    <property type="entry name" value="PAS_4"/>
    <property type="match status" value="1"/>
</dbReference>
<evidence type="ECO:0000259" key="6">
    <source>
        <dbReference type="PROSITE" id="PS50112"/>
    </source>
</evidence>
<dbReference type="PROSITE" id="PS00688">
    <property type="entry name" value="SIGMA54_INTERACT_3"/>
    <property type="match status" value="1"/>
</dbReference>
<dbReference type="Proteomes" id="UP000434052">
    <property type="component" value="Unassembled WGS sequence"/>
</dbReference>
<comment type="caution">
    <text evidence="7">The sequence shown here is derived from an EMBL/GenBank/DDBJ whole genome shotgun (WGS) entry which is preliminary data.</text>
</comment>
<dbReference type="PROSITE" id="PS50045">
    <property type="entry name" value="SIGMA54_INTERACT_4"/>
    <property type="match status" value="1"/>
</dbReference>
<reference evidence="7 8" key="1">
    <citation type="submission" date="2018-06" db="EMBL/GenBank/DDBJ databases">
        <title>Complete genome of Desulfovibrio marinus P48SEP.</title>
        <authorList>
            <person name="Crispim J.S."/>
            <person name="Vidigal P.M.P."/>
            <person name="Silva L.C.F."/>
            <person name="Araujo L.C."/>
            <person name="Laguardia C.N."/>
            <person name="Dias R.S."/>
            <person name="Sousa M.P."/>
            <person name="Paula S.O."/>
            <person name="Silva C."/>
        </authorList>
    </citation>
    <scope>NUCLEOTIDE SEQUENCE [LARGE SCALE GENOMIC DNA]</scope>
    <source>
        <strain evidence="7 8">P48SEP</strain>
    </source>
</reference>
<dbReference type="GO" id="GO:0043565">
    <property type="term" value="F:sequence-specific DNA binding"/>
    <property type="evidence" value="ECO:0007669"/>
    <property type="project" value="InterPro"/>
</dbReference>
<keyword evidence="4" id="KW-0804">Transcription</keyword>
<dbReference type="CDD" id="cd00009">
    <property type="entry name" value="AAA"/>
    <property type="match status" value="1"/>
</dbReference>
<dbReference type="InterPro" id="IPR002197">
    <property type="entry name" value="HTH_Fis"/>
</dbReference>
<dbReference type="PRINTS" id="PR01590">
    <property type="entry name" value="HTHFIS"/>
</dbReference>
<dbReference type="InterPro" id="IPR013656">
    <property type="entry name" value="PAS_4"/>
</dbReference>
<dbReference type="Pfam" id="PF00158">
    <property type="entry name" value="Sigma54_activat"/>
    <property type="match status" value="1"/>
</dbReference>
<dbReference type="InterPro" id="IPR002078">
    <property type="entry name" value="Sigma_54_int"/>
</dbReference>
<dbReference type="Gene3D" id="1.10.10.60">
    <property type="entry name" value="Homeodomain-like"/>
    <property type="match status" value="1"/>
</dbReference>
<dbReference type="InterPro" id="IPR035965">
    <property type="entry name" value="PAS-like_dom_sf"/>
</dbReference>
<gene>
    <name evidence="7" type="ORF">DQK91_08110</name>
</gene>
<organism evidence="7 8">
    <name type="scientific">Oceanidesulfovibrio marinus</name>
    <dbReference type="NCBI Taxonomy" id="370038"/>
    <lineage>
        <taxon>Bacteria</taxon>
        <taxon>Pseudomonadati</taxon>
        <taxon>Thermodesulfobacteriota</taxon>
        <taxon>Desulfovibrionia</taxon>
        <taxon>Desulfovibrionales</taxon>
        <taxon>Desulfovibrionaceae</taxon>
        <taxon>Oceanidesulfovibrio</taxon>
    </lineage>
</organism>
<dbReference type="InterPro" id="IPR025662">
    <property type="entry name" value="Sigma_54_int_dom_ATP-bd_1"/>
</dbReference>
<evidence type="ECO:0000256" key="4">
    <source>
        <dbReference type="ARBA" id="ARBA00023163"/>
    </source>
</evidence>
<dbReference type="SUPFAM" id="SSF46689">
    <property type="entry name" value="Homeodomain-like"/>
    <property type="match status" value="1"/>
</dbReference>
<evidence type="ECO:0000256" key="1">
    <source>
        <dbReference type="ARBA" id="ARBA00022741"/>
    </source>
</evidence>
<dbReference type="PANTHER" id="PTHR32071:SF74">
    <property type="entry name" value="TRANSCRIPTIONAL ACTIVATOR ROCR"/>
    <property type="match status" value="1"/>
</dbReference>
<dbReference type="GO" id="GO:0006355">
    <property type="term" value="P:regulation of DNA-templated transcription"/>
    <property type="evidence" value="ECO:0007669"/>
    <property type="project" value="InterPro"/>
</dbReference>
<dbReference type="RefSeq" id="WP_144304849.1">
    <property type="nucleotide sequence ID" value="NZ_QMIF01000004.1"/>
</dbReference>
<dbReference type="InterPro" id="IPR003593">
    <property type="entry name" value="AAA+_ATPase"/>
</dbReference>
<dbReference type="Gene3D" id="1.10.8.60">
    <property type="match status" value="1"/>
</dbReference>
<dbReference type="SUPFAM" id="SSF52540">
    <property type="entry name" value="P-loop containing nucleoside triphosphate hydrolases"/>
    <property type="match status" value="1"/>
</dbReference>
<sequence>MDISRRKHPTQNHLELLVLGKILDNCSDLSQLLDVFHMLFDANQVGITIIRTDGTIIYYNDAQARLDGLSPKDTLGKAICDVYNFTPGHSPTMRATTTGEPVFDSVHYYRTRHGRLVNSANSIYPLWSNGVLLGAICFIQSYSVIGRHVGFLQESDESTPPETSLLQQQTSERSHYMFSSLIGESPLLLEAAKLAQKVCQSSSSVMLVGETGVGKEIFAQAIHYEGYRRSKPYTAINCSALPETLLEGILFGTTKGAFTGAVNRQGLFEATNGGTLYLDEIDSMPISLQNKLLRVLQERKVRRVGEGKERSIDVRIISSVGTNPVTLVEDGLLRRDFYYRLGVVKIQIPPLRSRPEDIHLLVQHFVKLHSERLGIPIPLITPEAMAIFYSHTWPGNVRELEHAIEASLSIVEAGDHLEPSHLYRAVPDFNPINHPDEATTPWLAFQDSHMVNQSPDASENQAQEAPYPPLATFDEAAPLAAAETNVPAPAQATNETGGIFTLSEQTRAVEASSIEKALRTSAGNVAMAARLLGISPQLMHYKMKKYGIAKNAFIPGSL</sequence>
<accession>A0A6P1ZIC0</accession>
<dbReference type="InterPro" id="IPR027417">
    <property type="entry name" value="P-loop_NTPase"/>
</dbReference>
<keyword evidence="3" id="KW-0805">Transcription regulation</keyword>
<dbReference type="FunFam" id="3.40.50.300:FF:000006">
    <property type="entry name" value="DNA-binding transcriptional regulator NtrC"/>
    <property type="match status" value="1"/>
</dbReference>
<dbReference type="CDD" id="cd00130">
    <property type="entry name" value="PAS"/>
    <property type="match status" value="1"/>
</dbReference>
<dbReference type="OrthoDB" id="9803970at2"/>
<dbReference type="Pfam" id="PF25601">
    <property type="entry name" value="AAA_lid_14"/>
    <property type="match status" value="1"/>
</dbReference>
<evidence type="ECO:0000313" key="7">
    <source>
        <dbReference type="EMBL" id="TVM34528.1"/>
    </source>
</evidence>
<name>A0A6P1ZIC0_9BACT</name>
<dbReference type="InterPro" id="IPR009057">
    <property type="entry name" value="Homeodomain-like_sf"/>
</dbReference>
<dbReference type="AlphaFoldDB" id="A0A6P1ZIC0"/>
<evidence type="ECO:0000256" key="2">
    <source>
        <dbReference type="ARBA" id="ARBA00022840"/>
    </source>
</evidence>
<dbReference type="Pfam" id="PF02954">
    <property type="entry name" value="HTH_8"/>
    <property type="match status" value="1"/>
</dbReference>
<dbReference type="SUPFAM" id="SSF55785">
    <property type="entry name" value="PYP-like sensor domain (PAS domain)"/>
    <property type="match status" value="1"/>
</dbReference>
<dbReference type="PROSITE" id="PS50112">
    <property type="entry name" value="PAS"/>
    <property type="match status" value="1"/>
</dbReference>
<dbReference type="InterPro" id="IPR000014">
    <property type="entry name" value="PAS"/>
</dbReference>
<dbReference type="InterPro" id="IPR025944">
    <property type="entry name" value="Sigma_54_int_dom_CS"/>
</dbReference>
<dbReference type="Gene3D" id="3.30.450.20">
    <property type="entry name" value="PAS domain"/>
    <property type="match status" value="1"/>
</dbReference>
<keyword evidence="1" id="KW-0547">Nucleotide-binding</keyword>
<feature type="domain" description="Sigma-54 factor interaction" evidence="5">
    <location>
        <begin position="181"/>
        <end position="409"/>
    </location>
</feature>
<dbReference type="InterPro" id="IPR058031">
    <property type="entry name" value="AAA_lid_NorR"/>
</dbReference>
<dbReference type="Gene3D" id="3.40.50.300">
    <property type="entry name" value="P-loop containing nucleotide triphosphate hydrolases"/>
    <property type="match status" value="1"/>
</dbReference>
<evidence type="ECO:0000256" key="3">
    <source>
        <dbReference type="ARBA" id="ARBA00023015"/>
    </source>
</evidence>
<dbReference type="PANTHER" id="PTHR32071">
    <property type="entry name" value="TRANSCRIPTIONAL REGULATORY PROTEIN"/>
    <property type="match status" value="1"/>
</dbReference>
<evidence type="ECO:0000259" key="5">
    <source>
        <dbReference type="PROSITE" id="PS50045"/>
    </source>
</evidence>
<dbReference type="SMART" id="SM00382">
    <property type="entry name" value="AAA"/>
    <property type="match status" value="1"/>
</dbReference>
<feature type="domain" description="PAS" evidence="6">
    <location>
        <begin position="32"/>
        <end position="85"/>
    </location>
</feature>
<dbReference type="EMBL" id="QMIF01000004">
    <property type="protein sequence ID" value="TVM34528.1"/>
    <property type="molecule type" value="Genomic_DNA"/>
</dbReference>
<evidence type="ECO:0000313" key="8">
    <source>
        <dbReference type="Proteomes" id="UP000434052"/>
    </source>
</evidence>
<keyword evidence="2" id="KW-0067">ATP-binding</keyword>
<protein>
    <submittedName>
        <fullName evidence="7">Transcriptional regulator</fullName>
    </submittedName>
</protein>
<dbReference type="PROSITE" id="PS00675">
    <property type="entry name" value="SIGMA54_INTERACT_1"/>
    <property type="match status" value="1"/>
</dbReference>
<proteinExistence type="predicted"/>
<dbReference type="GO" id="GO:0005524">
    <property type="term" value="F:ATP binding"/>
    <property type="evidence" value="ECO:0007669"/>
    <property type="project" value="UniProtKB-KW"/>
</dbReference>